<accession>A0ABN8VHN7</accession>
<keyword evidence="7" id="KW-0967">Endosome</keyword>
<proteinExistence type="inferred from homology"/>
<evidence type="ECO:0000256" key="1">
    <source>
        <dbReference type="ARBA" id="ARBA00009697"/>
    </source>
</evidence>
<feature type="compositionally biased region" description="Low complexity" evidence="8">
    <location>
        <begin position="239"/>
        <end position="254"/>
    </location>
</feature>
<dbReference type="InterPro" id="IPR037855">
    <property type="entry name" value="Vps36"/>
</dbReference>
<evidence type="ECO:0000259" key="9">
    <source>
        <dbReference type="PROSITE" id="PS51495"/>
    </source>
</evidence>
<reference evidence="10" key="1">
    <citation type="submission" date="2022-08" db="EMBL/GenBank/DDBJ databases">
        <authorList>
            <person name="Byrne P K."/>
        </authorList>
    </citation>
    <scope>NUCLEOTIDE SEQUENCE</scope>
    <source>
        <strain evidence="10">UCD650</strain>
    </source>
</reference>
<dbReference type="Gene3D" id="1.10.10.10">
    <property type="entry name" value="Winged helix-like DNA-binding domain superfamily/Winged helix DNA-binding domain"/>
    <property type="match status" value="2"/>
</dbReference>
<dbReference type="Proteomes" id="UP001152964">
    <property type="component" value="Chromosome 12"/>
</dbReference>
<dbReference type="InterPro" id="IPR031558">
    <property type="entry name" value="Vps36-NZF-N"/>
</dbReference>
<evidence type="ECO:0000256" key="3">
    <source>
        <dbReference type="ARBA" id="ARBA00022723"/>
    </source>
</evidence>
<dbReference type="Pfam" id="PF16988">
    <property type="entry name" value="Vps36-NZF-N"/>
    <property type="match status" value="1"/>
</dbReference>
<comment type="function">
    <text evidence="7">Component of the ESCRT-II complex (endosomal sorting complex required for transport II), which is required for multivesicular body (MVB) formation and sorting of endosomal cargo proteins into MVBs.</text>
</comment>
<dbReference type="InterPro" id="IPR001876">
    <property type="entry name" value="Znf_RanBP2"/>
</dbReference>
<protein>
    <recommendedName>
        <fullName evidence="7">Vacuolar protein-sorting-associated protein 36</fullName>
    </recommendedName>
    <alternativeName>
        <fullName evidence="7">ESCRT-II complex subunit VPS36</fullName>
    </alternativeName>
</protein>
<keyword evidence="5" id="KW-0862">Zinc</keyword>
<dbReference type="InterPro" id="IPR036388">
    <property type="entry name" value="WH-like_DNA-bd_sf"/>
</dbReference>
<dbReference type="InterPro" id="IPR040608">
    <property type="entry name" value="Snf8/Vps36"/>
</dbReference>
<comment type="subcellular location">
    <subcellularLocation>
        <location evidence="7">Cytoplasm</location>
    </subcellularLocation>
    <subcellularLocation>
        <location evidence="7">Endosome</location>
    </subcellularLocation>
</comment>
<evidence type="ECO:0000313" key="11">
    <source>
        <dbReference type="Proteomes" id="UP001152964"/>
    </source>
</evidence>
<keyword evidence="7" id="KW-0963">Cytoplasm</keyword>
<feature type="region of interest" description="Disordered" evidence="8">
    <location>
        <begin position="230"/>
        <end position="254"/>
    </location>
</feature>
<keyword evidence="2 7" id="KW-0813">Transport</keyword>
<evidence type="ECO:0000256" key="4">
    <source>
        <dbReference type="ARBA" id="ARBA00022771"/>
    </source>
</evidence>
<feature type="domain" description="GLUE N-terminal" evidence="9">
    <location>
        <begin position="7"/>
        <end position="292"/>
    </location>
</feature>
<keyword evidence="4" id="KW-0863">Zinc-finger</keyword>
<dbReference type="CDD" id="cd13227">
    <property type="entry name" value="PH-GRAM-like_Vps36"/>
    <property type="match status" value="1"/>
</dbReference>
<keyword evidence="11" id="KW-1185">Reference proteome</keyword>
<keyword evidence="3" id="KW-0479">Metal-binding</keyword>
<evidence type="ECO:0000256" key="5">
    <source>
        <dbReference type="ARBA" id="ARBA00022833"/>
    </source>
</evidence>
<dbReference type="Gene3D" id="2.30.29.30">
    <property type="entry name" value="Pleckstrin-homology domain (PH domain)/Phosphotyrosine-binding domain (PTB)"/>
    <property type="match status" value="1"/>
</dbReference>
<feature type="compositionally biased region" description="Low complexity" evidence="8">
    <location>
        <begin position="158"/>
        <end position="175"/>
    </location>
</feature>
<keyword evidence="6 7" id="KW-0653">Protein transport</keyword>
<organism evidence="10 11">
    <name type="scientific">Saccharomyces eubayanus</name>
    <name type="common">Yeast</name>
    <dbReference type="NCBI Taxonomy" id="1080349"/>
    <lineage>
        <taxon>Eukaryota</taxon>
        <taxon>Fungi</taxon>
        <taxon>Dikarya</taxon>
        <taxon>Ascomycota</taxon>
        <taxon>Saccharomycotina</taxon>
        <taxon>Saccharomycetes</taxon>
        <taxon>Saccharomycetales</taxon>
        <taxon>Saccharomycetaceae</taxon>
        <taxon>Saccharomyces</taxon>
    </lineage>
</organism>
<dbReference type="PROSITE" id="PS51495">
    <property type="entry name" value="GLUE"/>
    <property type="match status" value="1"/>
</dbReference>
<feature type="region of interest" description="Disordered" evidence="8">
    <location>
        <begin position="158"/>
        <end position="177"/>
    </location>
</feature>
<dbReference type="Pfam" id="PF11605">
    <property type="entry name" value="Vps36_ESCRT-II"/>
    <property type="match status" value="1"/>
</dbReference>
<evidence type="ECO:0000256" key="7">
    <source>
        <dbReference type="RuleBase" id="RU367095"/>
    </source>
</evidence>
<dbReference type="SUPFAM" id="SSF46785">
    <property type="entry name" value="Winged helix' DNA-binding domain"/>
    <property type="match status" value="1"/>
</dbReference>
<dbReference type="Gene3D" id="2.30.30.380">
    <property type="entry name" value="Zn-finger domain of Sec23/24"/>
    <property type="match status" value="2"/>
</dbReference>
<dbReference type="InterPro" id="IPR021648">
    <property type="entry name" value="GLUE_dom"/>
</dbReference>
<dbReference type="InterPro" id="IPR011993">
    <property type="entry name" value="PH-like_dom_sf"/>
</dbReference>
<evidence type="ECO:0000256" key="8">
    <source>
        <dbReference type="SAM" id="MobiDB-lite"/>
    </source>
</evidence>
<dbReference type="SUPFAM" id="SSF50729">
    <property type="entry name" value="PH domain-like"/>
    <property type="match status" value="1"/>
</dbReference>
<dbReference type="PANTHER" id="PTHR13128">
    <property type="entry name" value="VACUOLAR PROTEIN-SORTING-ASSOCIATED PROTEIN 36"/>
    <property type="match status" value="1"/>
</dbReference>
<evidence type="ECO:0000313" key="10">
    <source>
        <dbReference type="EMBL" id="CAI1606245.1"/>
    </source>
</evidence>
<comment type="subunit">
    <text evidence="7">Component of the endosomal sorting complex required for transport II (ESCRT-II).</text>
</comment>
<dbReference type="EMBL" id="OX291502">
    <property type="protein sequence ID" value="CAI1606245.1"/>
    <property type="molecule type" value="Genomic_DNA"/>
</dbReference>
<dbReference type="PANTHER" id="PTHR13128:SF12">
    <property type="entry name" value="VACUOLAR PROTEIN-SORTING-ASSOCIATED PROTEIN 36"/>
    <property type="match status" value="1"/>
</dbReference>
<dbReference type="InterPro" id="IPR036443">
    <property type="entry name" value="Znf_RanBP2_sf"/>
</dbReference>
<dbReference type="Pfam" id="PF04157">
    <property type="entry name" value="EAP30"/>
    <property type="match status" value="1"/>
</dbReference>
<dbReference type="SUPFAM" id="SSF90209">
    <property type="entry name" value="Ran binding protein zinc finger-like"/>
    <property type="match status" value="2"/>
</dbReference>
<name>A0ABN8VHN7_SACEU</name>
<sequence length="578" mass="64998">MEYWHYVETTSSGQPLLRENETDIFIDQSVGLYHGKSKILQRQRGRVFLTSQRVIYIDDSKPTQNSLGLELDDLAHVDYSSGFLTRSPRLILFFKDSSSKDALEKRADAMCSNVVSTWVCPICMVSNETRGEFAKDTLPLPICVNCGVPADYELTRSSINSSNTTNTTSSDQSGSDSDKNVCSACTFVNHPQIGNCEICGHRLPNASKVRSKLNKLRSFHDSRIHIELEKHSLSKSKSSHSASSAAPSSSSSTATPTEFVQLSFRKSDGVLFSQATEKALEGILHEKNKHIFNQNVVSVNGIDVTETANGHDCDNDVLFVETKLSRIGIASLEKSRENQLLNNDILFNNALTDLNKLMSLATSIERLYKNSNIAMKKTTTNFQDESTINEPKAKRPLLILDRDKFLNKELFLDEIAREIYEFTLSEFKDSNNDNNNTNYMIVTLVDLYAMYNTSMRIGTGLISPMEMKEACERFEHLGLNELRLVKVNKRILCLTSEKFDVVKEKLADLINENPGSDLLKLTQILSSNNSQSNWTLGILMEVLQSCVDEGDLLIDKQLSGIYYYKNSYWPSHTQIMNA</sequence>
<dbReference type="SMART" id="SM00547">
    <property type="entry name" value="ZnF_RBZ"/>
    <property type="match status" value="2"/>
</dbReference>
<comment type="similarity">
    <text evidence="1 7">Belongs to the VPS36 family.</text>
</comment>
<evidence type="ECO:0000256" key="2">
    <source>
        <dbReference type="ARBA" id="ARBA00022448"/>
    </source>
</evidence>
<dbReference type="InterPro" id="IPR036390">
    <property type="entry name" value="WH_DNA-bd_sf"/>
</dbReference>
<evidence type="ECO:0000256" key="6">
    <source>
        <dbReference type="ARBA" id="ARBA00022927"/>
    </source>
</evidence>
<gene>
    <name evidence="10" type="primary">U6500L04530</name>
    <name evidence="10" type="ORF">SEUBUCD650_0L04530</name>
</gene>